<keyword evidence="3 6" id="KW-0378">Hydrolase</keyword>
<dbReference type="PANTHER" id="PTHR22726">
    <property type="entry name" value="METALLOENDOPEPTIDASE OMA1"/>
    <property type="match status" value="1"/>
</dbReference>
<evidence type="ECO:0000256" key="2">
    <source>
        <dbReference type="ARBA" id="ARBA00022723"/>
    </source>
</evidence>
<dbReference type="InterPro" id="IPR001915">
    <property type="entry name" value="Peptidase_M48"/>
</dbReference>
<comment type="similarity">
    <text evidence="6">Belongs to the peptidase M48 family.</text>
</comment>
<dbReference type="Proteomes" id="UP000620127">
    <property type="component" value="Unassembled WGS sequence"/>
</dbReference>
<organism evidence="8 9">
    <name type="scientific">Undibacterium macrobrachii</name>
    <dbReference type="NCBI Taxonomy" id="1119058"/>
    <lineage>
        <taxon>Bacteria</taxon>
        <taxon>Pseudomonadati</taxon>
        <taxon>Pseudomonadota</taxon>
        <taxon>Betaproteobacteria</taxon>
        <taxon>Burkholderiales</taxon>
        <taxon>Oxalobacteraceae</taxon>
        <taxon>Undibacterium</taxon>
    </lineage>
</organism>
<dbReference type="EMBL" id="BMYT01000002">
    <property type="protein sequence ID" value="GGX09093.1"/>
    <property type="molecule type" value="Genomic_DNA"/>
</dbReference>
<evidence type="ECO:0000313" key="8">
    <source>
        <dbReference type="EMBL" id="GGX09093.1"/>
    </source>
</evidence>
<gene>
    <name evidence="8" type="ORF">GCM10011282_14130</name>
</gene>
<protein>
    <recommendedName>
        <fullName evidence="7">Peptidase M48 domain-containing protein</fullName>
    </recommendedName>
</protein>
<evidence type="ECO:0000256" key="1">
    <source>
        <dbReference type="ARBA" id="ARBA00022670"/>
    </source>
</evidence>
<evidence type="ECO:0000259" key="7">
    <source>
        <dbReference type="Pfam" id="PF01435"/>
    </source>
</evidence>
<proteinExistence type="inferred from homology"/>
<accession>A0ABQ2XBE5</accession>
<keyword evidence="4 6" id="KW-0862">Zinc</keyword>
<reference evidence="9" key="1">
    <citation type="journal article" date="2019" name="Int. J. Syst. Evol. Microbiol.">
        <title>The Global Catalogue of Microorganisms (GCM) 10K type strain sequencing project: providing services to taxonomists for standard genome sequencing and annotation.</title>
        <authorList>
            <consortium name="The Broad Institute Genomics Platform"/>
            <consortium name="The Broad Institute Genome Sequencing Center for Infectious Disease"/>
            <person name="Wu L."/>
            <person name="Ma J."/>
        </authorList>
    </citation>
    <scope>NUCLEOTIDE SEQUENCE [LARGE SCALE GENOMIC DNA]</scope>
    <source>
        <strain evidence="9">KCTC 23916</strain>
    </source>
</reference>
<comment type="cofactor">
    <cofactor evidence="6">
        <name>Zn(2+)</name>
        <dbReference type="ChEBI" id="CHEBI:29105"/>
    </cofactor>
    <text evidence="6">Binds 1 zinc ion per subunit.</text>
</comment>
<evidence type="ECO:0000313" key="9">
    <source>
        <dbReference type="Proteomes" id="UP000620127"/>
    </source>
</evidence>
<comment type="caution">
    <text evidence="8">The sequence shown here is derived from an EMBL/GenBank/DDBJ whole genome shotgun (WGS) entry which is preliminary data.</text>
</comment>
<dbReference type="PANTHER" id="PTHR22726:SF1">
    <property type="entry name" value="METALLOENDOPEPTIDASE OMA1, MITOCHONDRIAL"/>
    <property type="match status" value="1"/>
</dbReference>
<dbReference type="Pfam" id="PF01435">
    <property type="entry name" value="Peptidase_M48"/>
    <property type="match status" value="1"/>
</dbReference>
<dbReference type="InterPro" id="IPR051156">
    <property type="entry name" value="Mito/Outer_Membr_Metalloprot"/>
</dbReference>
<evidence type="ECO:0000256" key="4">
    <source>
        <dbReference type="ARBA" id="ARBA00022833"/>
    </source>
</evidence>
<feature type="domain" description="Peptidase M48" evidence="7">
    <location>
        <begin position="92"/>
        <end position="276"/>
    </location>
</feature>
<name>A0ABQ2XBE5_9BURK</name>
<keyword evidence="9" id="KW-1185">Reference proteome</keyword>
<keyword evidence="5 6" id="KW-0482">Metalloprotease</keyword>
<sequence>MKPIMRSSVGSAVRSPVRPSIRITILLASLLFAAQISAEPQFKLDIGKAFSALKNTKSAIVPLTEQEEIALGQGVASNLMSLAPLVADKEVQQYVNRVGRWISLHSERPDLPWTFAVLDHDDVNAFAAPGGYVVLTKGMLLKLRSEAELAGVLAHEIAHIVRKHHLNAIQSSSGNLAIKEGASLFMDAKGKTGKTDQFLLSAISAGTEIYGKGLDKEDEFDSDRVGIVLAARAGYDPYGLPAALQTLQSITSDSSSLQLMLETHPKPNDRLAQLDQIMGKDFDRYDNLPALPGRFEKLIGRLKVTPK</sequence>
<dbReference type="Gene3D" id="3.30.2010.10">
    <property type="entry name" value="Metalloproteases ('zincins'), catalytic domain"/>
    <property type="match status" value="1"/>
</dbReference>
<keyword evidence="2" id="KW-0479">Metal-binding</keyword>
<evidence type="ECO:0000256" key="3">
    <source>
        <dbReference type="ARBA" id="ARBA00022801"/>
    </source>
</evidence>
<evidence type="ECO:0000256" key="6">
    <source>
        <dbReference type="RuleBase" id="RU003983"/>
    </source>
</evidence>
<keyword evidence="1 6" id="KW-0645">Protease</keyword>
<evidence type="ECO:0000256" key="5">
    <source>
        <dbReference type="ARBA" id="ARBA00023049"/>
    </source>
</evidence>